<keyword evidence="3" id="KW-0732">Signal</keyword>
<dbReference type="SUPFAM" id="SSF55846">
    <property type="entry name" value="N-acetylmuramoyl-L-alanine amidase-like"/>
    <property type="match status" value="1"/>
</dbReference>
<evidence type="ECO:0000313" key="6">
    <source>
        <dbReference type="EMBL" id="MCF4120120.1"/>
    </source>
</evidence>
<feature type="region of interest" description="Disordered" evidence="2">
    <location>
        <begin position="28"/>
        <end position="60"/>
    </location>
</feature>
<proteinExistence type="inferred from homology"/>
<accession>A0AA41U6B0</accession>
<dbReference type="RefSeq" id="WP_236087833.1">
    <property type="nucleotide sequence ID" value="NZ_JAKGSG010000013.1"/>
</dbReference>
<dbReference type="PANTHER" id="PTHR11022:SF41">
    <property type="entry name" value="PEPTIDOGLYCAN-RECOGNITION PROTEIN LC-RELATED"/>
    <property type="match status" value="1"/>
</dbReference>
<dbReference type="CDD" id="cd06583">
    <property type="entry name" value="PGRP"/>
    <property type="match status" value="1"/>
</dbReference>
<dbReference type="InterPro" id="IPR036505">
    <property type="entry name" value="Amidase/PGRP_sf"/>
</dbReference>
<dbReference type="InterPro" id="IPR015510">
    <property type="entry name" value="PGRP"/>
</dbReference>
<evidence type="ECO:0000259" key="4">
    <source>
        <dbReference type="SMART" id="SM00644"/>
    </source>
</evidence>
<gene>
    <name evidence="6" type="ORF">L1785_03930</name>
</gene>
<protein>
    <submittedName>
        <fullName evidence="6">Peptidoglycan recognition protein</fullName>
    </submittedName>
</protein>
<sequence length="565" mass="58632">MSRVRALPFRALSAAVAAVLVTGVLAPATGAPMTPSGPSASVATEAEGPRTTSVVLQDDGPQTLVQGPAAQEGDVRLTASAAVTGFATVGVTWTGDNLAAPAVEVRTMDGAGTWGLWTALEVEPGPGGEGGTDPLVVGEVSRVEAVVSGSGASSLGEVRLTVVDPGRRAADAQVTTPPPSIAPGGRSTPIASSLVTGWPGGVGAPSFYNREQWGADESIMTWRPAQGDIKGGVIHHTAGTNDYTPQDVPAILRGIYTYHAQTRDWGDIGYNFLVDKYGNIWEGRAGGIELETIGAHASGYNRNTVGVSVMGNTSTATVTNEAVDAVVRLLAWKLSLHGVDAAATTTLNGNTLPTIFGHRDVASTSCPGNTLWSRQDEIRRRVKAAQAEYGAIRGQGTGAFVMSPWQSDVYLVSGTTKHRVPSMSLLTSLAPLGRVSDAPGVYLSYLSTGPDAGRFVRDPRDGAISLVDAGTRYHAETCAMIARYGATCTEWVGLTGSGWDSLRGGPSLTELLKAPDSDAVYVVRDGKRHHVSSWQRLVALYGGKIPPITVLTSAAVGEIPEGSPA</sequence>
<dbReference type="GO" id="GO:0009253">
    <property type="term" value="P:peptidoglycan catabolic process"/>
    <property type="evidence" value="ECO:0007669"/>
    <property type="project" value="InterPro"/>
</dbReference>
<dbReference type="Proteomes" id="UP001165405">
    <property type="component" value="Unassembled WGS sequence"/>
</dbReference>
<dbReference type="Pfam" id="PF01510">
    <property type="entry name" value="Amidase_2"/>
    <property type="match status" value="1"/>
</dbReference>
<evidence type="ECO:0000256" key="1">
    <source>
        <dbReference type="ARBA" id="ARBA00007553"/>
    </source>
</evidence>
<feature type="chain" id="PRO_5041469282" evidence="3">
    <location>
        <begin position="27"/>
        <end position="565"/>
    </location>
</feature>
<comment type="caution">
    <text evidence="6">The sequence shown here is derived from an EMBL/GenBank/DDBJ whole genome shotgun (WGS) entry which is preliminary data.</text>
</comment>
<dbReference type="PANTHER" id="PTHR11022">
    <property type="entry name" value="PEPTIDOGLYCAN RECOGNITION PROTEIN"/>
    <property type="match status" value="1"/>
</dbReference>
<dbReference type="EMBL" id="JAKGSG010000013">
    <property type="protein sequence ID" value="MCF4120120.1"/>
    <property type="molecule type" value="Genomic_DNA"/>
</dbReference>
<dbReference type="GO" id="GO:0008270">
    <property type="term" value="F:zinc ion binding"/>
    <property type="evidence" value="ECO:0007669"/>
    <property type="project" value="InterPro"/>
</dbReference>
<reference evidence="6" key="1">
    <citation type="submission" date="2022-01" db="EMBL/GenBank/DDBJ databases">
        <title>Antribacter sp. nov., isolated from Guizhou of China.</title>
        <authorList>
            <person name="Chengliang C."/>
            <person name="Ya Z."/>
        </authorList>
    </citation>
    <scope>NUCLEOTIDE SEQUENCE</scope>
    <source>
        <strain evidence="6">KLBMP 9083</strain>
    </source>
</reference>
<name>A0AA41U6B0_9MICO</name>
<dbReference type="AlphaFoldDB" id="A0AA41U6B0"/>
<feature type="signal peptide" evidence="3">
    <location>
        <begin position="1"/>
        <end position="26"/>
    </location>
</feature>
<dbReference type="SMART" id="SM00701">
    <property type="entry name" value="PGRP"/>
    <property type="match status" value="1"/>
</dbReference>
<evidence type="ECO:0000259" key="5">
    <source>
        <dbReference type="SMART" id="SM00701"/>
    </source>
</evidence>
<dbReference type="Gene3D" id="3.40.80.10">
    <property type="entry name" value="Peptidoglycan recognition protein-like"/>
    <property type="match status" value="1"/>
</dbReference>
<keyword evidence="7" id="KW-1185">Reference proteome</keyword>
<organism evidence="6 7">
    <name type="scientific">Antribacter soli</name>
    <dbReference type="NCBI Taxonomy" id="2910976"/>
    <lineage>
        <taxon>Bacteria</taxon>
        <taxon>Bacillati</taxon>
        <taxon>Actinomycetota</taxon>
        <taxon>Actinomycetes</taxon>
        <taxon>Micrococcales</taxon>
        <taxon>Promicromonosporaceae</taxon>
        <taxon>Antribacter</taxon>
    </lineage>
</organism>
<comment type="similarity">
    <text evidence="1">Belongs to the N-acetylmuramoyl-L-alanine amidase 2 family.</text>
</comment>
<evidence type="ECO:0000256" key="2">
    <source>
        <dbReference type="SAM" id="MobiDB-lite"/>
    </source>
</evidence>
<dbReference type="InterPro" id="IPR006619">
    <property type="entry name" value="PGRP_domain_met/bac"/>
</dbReference>
<dbReference type="InterPro" id="IPR002502">
    <property type="entry name" value="Amidase_domain"/>
</dbReference>
<feature type="domain" description="N-acetylmuramoyl-L-alanine amidase" evidence="4">
    <location>
        <begin position="218"/>
        <end position="368"/>
    </location>
</feature>
<dbReference type="GO" id="GO:0008745">
    <property type="term" value="F:N-acetylmuramoyl-L-alanine amidase activity"/>
    <property type="evidence" value="ECO:0007669"/>
    <property type="project" value="InterPro"/>
</dbReference>
<evidence type="ECO:0000313" key="7">
    <source>
        <dbReference type="Proteomes" id="UP001165405"/>
    </source>
</evidence>
<feature type="domain" description="Peptidoglycan recognition protein family" evidence="5">
    <location>
        <begin position="205"/>
        <end position="362"/>
    </location>
</feature>
<evidence type="ECO:0000256" key="3">
    <source>
        <dbReference type="SAM" id="SignalP"/>
    </source>
</evidence>
<dbReference type="SMART" id="SM00644">
    <property type="entry name" value="Ami_2"/>
    <property type="match status" value="1"/>
</dbReference>